<dbReference type="eggNOG" id="KOG2262">
    <property type="taxonomic scope" value="Eukaryota"/>
</dbReference>
<feature type="transmembrane region" description="Helical" evidence="14">
    <location>
        <begin position="153"/>
        <end position="171"/>
    </location>
</feature>
<feature type="transmembrane region" description="Helical" evidence="14">
    <location>
        <begin position="332"/>
        <end position="357"/>
    </location>
</feature>
<feature type="transmembrane region" description="Helical" evidence="14">
    <location>
        <begin position="408"/>
        <end position="426"/>
    </location>
</feature>
<dbReference type="PROSITE" id="PS00039">
    <property type="entry name" value="DEAD_ATP_HELICASE"/>
    <property type="match status" value="1"/>
</dbReference>
<dbReference type="Gene3D" id="3.40.50.300">
    <property type="entry name" value="P-loop containing nucleotide triphosphate hydrolases"/>
    <property type="match status" value="2"/>
</dbReference>
<dbReference type="InterPro" id="IPR004813">
    <property type="entry name" value="OPT"/>
</dbReference>
<dbReference type="Pfam" id="PF03169">
    <property type="entry name" value="OPT"/>
    <property type="match status" value="1"/>
</dbReference>
<feature type="region of interest" description="Disordered" evidence="13">
    <location>
        <begin position="1360"/>
        <end position="1439"/>
    </location>
</feature>
<dbReference type="PROSITE" id="PS51194">
    <property type="entry name" value="HELICASE_CTER"/>
    <property type="match status" value="1"/>
</dbReference>
<feature type="transmembrane region" description="Helical" evidence="14">
    <location>
        <begin position="765"/>
        <end position="781"/>
    </location>
</feature>
<proteinExistence type="inferred from homology"/>
<evidence type="ECO:0000256" key="11">
    <source>
        <dbReference type="ARBA" id="ARBA00022989"/>
    </source>
</evidence>
<sequence length="1439" mass="161241">MTGASEKHEAKEPVALSPSESGGEKLEGLAAALAMDESTPASPGASILHVTERDLLEAKEVAARFTLEDTKRLMSQVHKQYARDPNFPIEIIHRIEDFLNNDEIFANPEKHEDIIQEMKIQAALITNNSPYAEVRAVVDNHDDPNLPVSTIRAWAMGIFFAVCISFINAFFDVRMPSIYVISTVPQLLAYPLGKFLERVLPDVGFTLFGVRHSLNPGPFNKKEHMLITIMSNVAKSVPYTNYIVWIQVLPQWFNQTWATSVGYQILIALSTNFIGYGLAGLCRRFLVYPAYCVWPSSLVTIALNSAFHDSSSETASVTGPLKSVWKMSRLRFFAWAFFLMFVYFWFPNYIFAALSYFSWMAWIAPNNATLANLTGGWTGLGLNPLPTFDWNIITYMVDPLMVPFFSTFNYFLGAFFSMFIVLAIWYTNTVTMSPLFIDEKGIFDAKKYEAYSPPFLSAGNVVVYMFFFAVYSATVAYGYLYHRHEIMLGLRDFWRSVKRSWSRLVKKTNNTDSDDEEDVDLLDVHNRLMRAYKEVPEWWYTICLLLAIGVGMAGIAAWPTNTTPWVVLYGIALCLVFVVPIGIIAAMTGVQVTLNVIAEFIGGVWVEGNAIAMCFFKSYGYVTCAHALSFTADLKLAHYLKIAPRFTFWAQMVPTLISTFISVAVLQYQVHIDKICTQEAPFRFTCPGPNTFFTAAVFWGTVGPRKIWGVGGIYSATLIGFPFGAALVVLFYWLSKKWPKYAIIRNAHPVVMMNGALAWAPYNLIYIWPAVPVAAFSWLYLKKRFLGFWSKYNFVTSAAFSCAIAISGIVIFFALQIWDIELSWWGNNAPYEGCDGSGTCGLLQLPEVDKSKSTAGTLPVFEEQSGGGTPFESLRGRMDTGLLQGIKDMNLTSMTPVQEKILCASDWRKDYLVQSKTGTGKTIAFLLPALHNLVSDKTLDRSKVGLLILAPTRELAEQIQDECNKLITKVSPQIYCHLAVGGKKRASQLRRFMESPAPTIVVATPGRLDDWLQEDDVRQKFSQLRCLILDEADRMLDAGFAPDIRRILARLPPKSTAKWQGMCFSATLPPDVKDLVSIVLEAEHVTISTINPNEAPTIETVPQMVIPVPSLEDVLPTLHSFLSCARVDANGQLKAIIFCSTARYAGLLYHVFGHTGGAAPPKLGVWQMHSRMSQAARTKTIEEFKEAKSGWLFASDVVGRGMDIPDVNLIVQVGLPSDADQYVHRVGRTGRAGKTGRAVMILPPEEMWFVKQNPQFPIKNNGPFTHPKAATWPSVQIINTALSKIPTQTKEQTYLAMLGWVKTFMRRYGFDGPKFVDYTSRFAFSIGCESIPEIPSRVIQQANLKPFVSLFKKYRERYRDGRKPGLEDPAEQKAPGESSKPSGEKPKKAGDNKRDKERDKMKGKDGNRRNKNKQRTENKETRKRPGEQIGGPAPKKPKV</sequence>
<accession>G0SH95</accession>
<feature type="transmembrane region" description="Helical" evidence="14">
    <location>
        <begin position="538"/>
        <end position="559"/>
    </location>
</feature>
<dbReference type="EMBL" id="GL988047">
    <property type="protein sequence ID" value="EGS17584.1"/>
    <property type="molecule type" value="Genomic_DNA"/>
</dbReference>
<dbReference type="GO" id="GO:0016787">
    <property type="term" value="F:hydrolase activity"/>
    <property type="evidence" value="ECO:0007669"/>
    <property type="project" value="UniProtKB-KW"/>
</dbReference>
<comment type="similarity">
    <text evidence="2">Belongs to the oligopeptide OPT transporter family.</text>
</comment>
<dbReference type="GO" id="GO:0005524">
    <property type="term" value="F:ATP binding"/>
    <property type="evidence" value="ECO:0007669"/>
    <property type="project" value="UniProtKB-KW"/>
</dbReference>
<keyword evidence="8" id="KW-0067">ATP-binding</keyword>
<dbReference type="GO" id="GO:0015031">
    <property type="term" value="P:protein transport"/>
    <property type="evidence" value="ECO:0007669"/>
    <property type="project" value="UniProtKB-KW"/>
</dbReference>
<feature type="transmembrane region" description="Helical" evidence="14">
    <location>
        <begin position="793"/>
        <end position="818"/>
    </location>
</feature>
<dbReference type="PROSITE" id="PS51192">
    <property type="entry name" value="HELICASE_ATP_BIND_1"/>
    <property type="match status" value="1"/>
</dbReference>
<dbReference type="NCBIfam" id="TIGR00728">
    <property type="entry name" value="OPT_sfam"/>
    <property type="match status" value="1"/>
</dbReference>
<protein>
    <recommendedName>
        <fullName evidence="19">ATP-dependent RNA helicase-like protein</fullName>
    </recommendedName>
</protein>
<dbReference type="SMART" id="SM00490">
    <property type="entry name" value="HELICc"/>
    <property type="match status" value="1"/>
</dbReference>
<evidence type="ECO:0000256" key="5">
    <source>
        <dbReference type="ARBA" id="ARBA00022741"/>
    </source>
</evidence>
<evidence type="ECO:0000256" key="12">
    <source>
        <dbReference type="ARBA" id="ARBA00023136"/>
    </source>
</evidence>
<evidence type="ECO:0000256" key="4">
    <source>
        <dbReference type="ARBA" id="ARBA00022692"/>
    </source>
</evidence>
<evidence type="ECO:0000256" key="1">
    <source>
        <dbReference type="ARBA" id="ARBA00004141"/>
    </source>
</evidence>
<evidence type="ECO:0000259" key="16">
    <source>
        <dbReference type="PROSITE" id="PS51194"/>
    </source>
</evidence>
<dbReference type="GO" id="GO:0035673">
    <property type="term" value="F:oligopeptide transmembrane transporter activity"/>
    <property type="evidence" value="ECO:0007669"/>
    <property type="project" value="InterPro"/>
</dbReference>
<keyword evidence="5" id="KW-0547">Nucleotide-binding</keyword>
<dbReference type="InterPro" id="IPR000629">
    <property type="entry name" value="RNA-helicase_DEAD-box_CS"/>
</dbReference>
<evidence type="ECO:0000256" key="9">
    <source>
        <dbReference type="ARBA" id="ARBA00022856"/>
    </source>
</evidence>
<feature type="transmembrane region" description="Helical" evidence="14">
    <location>
        <begin position="565"/>
        <end position="598"/>
    </location>
</feature>
<comment type="subcellular location">
    <subcellularLocation>
        <location evidence="1">Membrane</location>
        <topology evidence="1">Multi-pass membrane protein</topology>
    </subcellularLocation>
</comment>
<name>G0SH95_CHATD</name>
<feature type="region of interest" description="Disordered" evidence="13">
    <location>
        <begin position="1"/>
        <end position="23"/>
    </location>
</feature>
<dbReference type="OMA" id="VAKSVPY"/>
<dbReference type="OrthoDB" id="9986677at2759"/>
<evidence type="ECO:0000256" key="7">
    <source>
        <dbReference type="ARBA" id="ARBA00022806"/>
    </source>
</evidence>
<feature type="transmembrane region" description="Helical" evidence="14">
    <location>
        <begin position="713"/>
        <end position="734"/>
    </location>
</feature>
<evidence type="ECO:0000256" key="13">
    <source>
        <dbReference type="SAM" id="MobiDB-lite"/>
    </source>
</evidence>
<feature type="compositionally biased region" description="Basic and acidic residues" evidence="13">
    <location>
        <begin position="1"/>
        <end position="12"/>
    </location>
</feature>
<feature type="compositionally biased region" description="Basic and acidic residues" evidence="13">
    <location>
        <begin position="1382"/>
        <end position="1426"/>
    </location>
</feature>
<keyword evidence="4 14" id="KW-0812">Transmembrane</keyword>
<dbReference type="eggNOG" id="KOG0342">
    <property type="taxonomic scope" value="Eukaryota"/>
</dbReference>
<dbReference type="SMART" id="SM00487">
    <property type="entry name" value="DEXDc"/>
    <property type="match status" value="1"/>
</dbReference>
<keyword evidence="12 14" id="KW-0472">Membrane</keyword>
<evidence type="ECO:0000313" key="17">
    <source>
        <dbReference type="EMBL" id="EGS17584.1"/>
    </source>
</evidence>
<dbReference type="HOGENOM" id="CLU_004419_0_0_1"/>
<evidence type="ECO:0000256" key="3">
    <source>
        <dbReference type="ARBA" id="ARBA00022448"/>
    </source>
</evidence>
<keyword evidence="11 14" id="KW-1133">Transmembrane helix</keyword>
<feature type="transmembrane region" description="Helical" evidence="14">
    <location>
        <begin position="461"/>
        <end position="481"/>
    </location>
</feature>
<reference evidence="17 18" key="1">
    <citation type="journal article" date="2011" name="Cell">
        <title>Insight into structure and assembly of the nuclear pore complex by utilizing the genome of a eukaryotic thermophile.</title>
        <authorList>
            <person name="Amlacher S."/>
            <person name="Sarges P."/>
            <person name="Flemming D."/>
            <person name="van Noort V."/>
            <person name="Kunze R."/>
            <person name="Devos D.P."/>
            <person name="Arumugam M."/>
            <person name="Bork P."/>
            <person name="Hurt E."/>
        </authorList>
    </citation>
    <scope>NUCLEOTIDE SEQUENCE [LARGE SCALE GENOMIC DNA]</scope>
    <source>
        <strain evidence="18">DSM 1495 / CBS 144.50 / IMI 039719</strain>
    </source>
</reference>
<evidence type="ECO:0000256" key="6">
    <source>
        <dbReference type="ARBA" id="ARBA00022801"/>
    </source>
</evidence>
<evidence type="ECO:0008006" key="19">
    <source>
        <dbReference type="Google" id="ProtNLM"/>
    </source>
</evidence>
<dbReference type="GO" id="GO:0003676">
    <property type="term" value="F:nucleic acid binding"/>
    <property type="evidence" value="ECO:0007669"/>
    <property type="project" value="InterPro"/>
</dbReference>
<feature type="transmembrane region" description="Helical" evidence="14">
    <location>
        <begin position="741"/>
        <end position="759"/>
    </location>
</feature>
<keyword evidence="6" id="KW-0378">Hydrolase</keyword>
<dbReference type="KEGG" id="cthr:CTHT_0069190"/>
<evidence type="ECO:0000256" key="10">
    <source>
        <dbReference type="ARBA" id="ARBA00022927"/>
    </source>
</evidence>
<dbReference type="RefSeq" id="XP_006697202.1">
    <property type="nucleotide sequence ID" value="XM_006697139.1"/>
</dbReference>
<keyword evidence="18" id="KW-1185">Reference proteome</keyword>
<evidence type="ECO:0000256" key="2">
    <source>
        <dbReference type="ARBA" id="ARBA00008807"/>
    </source>
</evidence>
<dbReference type="GO" id="GO:0004386">
    <property type="term" value="F:helicase activity"/>
    <property type="evidence" value="ECO:0007669"/>
    <property type="project" value="UniProtKB-KW"/>
</dbReference>
<dbReference type="NCBIfam" id="TIGR00727">
    <property type="entry name" value="ISP4_OPT"/>
    <property type="match status" value="1"/>
</dbReference>
<evidence type="ECO:0000259" key="15">
    <source>
        <dbReference type="PROSITE" id="PS51192"/>
    </source>
</evidence>
<keyword evidence="9" id="KW-0571">Peptide transport</keyword>
<dbReference type="PANTHER" id="PTHR22601">
    <property type="entry name" value="ISP4 LIKE PROTEIN"/>
    <property type="match status" value="1"/>
</dbReference>
<dbReference type="Pfam" id="PF00271">
    <property type="entry name" value="Helicase_C"/>
    <property type="match status" value="1"/>
</dbReference>
<dbReference type="CDD" id="cd18787">
    <property type="entry name" value="SF2_C_DEAD"/>
    <property type="match status" value="1"/>
</dbReference>
<gene>
    <name evidence="17" type="ORF">CTHT_0069190</name>
</gene>
<keyword evidence="10" id="KW-0653">Protein transport</keyword>
<evidence type="ECO:0000313" key="18">
    <source>
        <dbReference type="Proteomes" id="UP000008066"/>
    </source>
</evidence>
<feature type="domain" description="Helicase ATP-binding" evidence="15">
    <location>
        <begin position="902"/>
        <end position="1086"/>
    </location>
</feature>
<feature type="transmembrane region" description="Helical" evidence="14">
    <location>
        <begin position="648"/>
        <end position="668"/>
    </location>
</feature>
<evidence type="ECO:0000256" key="14">
    <source>
        <dbReference type="SAM" id="Phobius"/>
    </source>
</evidence>
<keyword evidence="3" id="KW-0813">Transport</keyword>
<dbReference type="SUPFAM" id="SSF52540">
    <property type="entry name" value="P-loop containing nucleoside triphosphate hydrolases"/>
    <property type="match status" value="1"/>
</dbReference>
<feature type="transmembrane region" description="Helical" evidence="14">
    <location>
        <begin position="680"/>
        <end position="701"/>
    </location>
</feature>
<dbReference type="InterPro" id="IPR027417">
    <property type="entry name" value="P-loop_NTPase"/>
</dbReference>
<dbReference type="Proteomes" id="UP000008066">
    <property type="component" value="Unassembled WGS sequence"/>
</dbReference>
<dbReference type="GO" id="GO:0016020">
    <property type="term" value="C:membrane"/>
    <property type="evidence" value="ECO:0007669"/>
    <property type="project" value="UniProtKB-SubCell"/>
</dbReference>
<dbReference type="InterPro" id="IPR001650">
    <property type="entry name" value="Helicase_C-like"/>
</dbReference>
<dbReference type="InterPro" id="IPR004648">
    <property type="entry name" value="Oligpept_transpt"/>
</dbReference>
<keyword evidence="7" id="KW-0347">Helicase</keyword>
<dbReference type="GeneID" id="18260957"/>
<evidence type="ECO:0000256" key="8">
    <source>
        <dbReference type="ARBA" id="ARBA00022840"/>
    </source>
</evidence>
<dbReference type="InterPro" id="IPR011545">
    <property type="entry name" value="DEAD/DEAH_box_helicase_dom"/>
</dbReference>
<feature type="domain" description="Helicase C-terminal" evidence="16">
    <location>
        <begin position="1110"/>
        <end position="1293"/>
    </location>
</feature>
<dbReference type="InterPro" id="IPR014001">
    <property type="entry name" value="Helicase_ATP-bd"/>
</dbReference>
<organism evidence="18">
    <name type="scientific">Chaetomium thermophilum (strain DSM 1495 / CBS 144.50 / IMI 039719)</name>
    <name type="common">Thermochaetoides thermophila</name>
    <dbReference type="NCBI Taxonomy" id="759272"/>
    <lineage>
        <taxon>Eukaryota</taxon>
        <taxon>Fungi</taxon>
        <taxon>Dikarya</taxon>
        <taxon>Ascomycota</taxon>
        <taxon>Pezizomycotina</taxon>
        <taxon>Sordariomycetes</taxon>
        <taxon>Sordariomycetidae</taxon>
        <taxon>Sordariales</taxon>
        <taxon>Chaetomiaceae</taxon>
        <taxon>Thermochaetoides</taxon>
    </lineage>
</organism>
<dbReference type="Pfam" id="PF00270">
    <property type="entry name" value="DEAD"/>
    <property type="match status" value="1"/>
</dbReference>